<name>A0A0P1I634_9RHOB</name>
<keyword evidence="2" id="KW-0540">Nuclease</keyword>
<feature type="domain" description="Type IV methyl-directed restriction enzyme EcoKMcrB subunit DNA-binding" evidence="1">
    <location>
        <begin position="9"/>
        <end position="189"/>
    </location>
</feature>
<evidence type="ECO:0000259" key="1">
    <source>
        <dbReference type="Pfam" id="PF12102"/>
    </source>
</evidence>
<protein>
    <submittedName>
        <fullName evidence="2">Putative restriction endonuclease</fullName>
    </submittedName>
</protein>
<dbReference type="STRING" id="1715693.PH7735_01514"/>
<dbReference type="Proteomes" id="UP000051870">
    <property type="component" value="Unassembled WGS sequence"/>
</dbReference>
<dbReference type="InterPro" id="IPR003615">
    <property type="entry name" value="HNH_nuc"/>
</dbReference>
<evidence type="ECO:0000313" key="3">
    <source>
        <dbReference type="Proteomes" id="UP000051870"/>
    </source>
</evidence>
<proteinExistence type="predicted"/>
<evidence type="ECO:0000313" key="2">
    <source>
        <dbReference type="EMBL" id="CUJ92712.1"/>
    </source>
</evidence>
<dbReference type="CDD" id="cd00085">
    <property type="entry name" value="HNHc"/>
    <property type="match status" value="1"/>
</dbReference>
<keyword evidence="2" id="KW-0255">Endonuclease</keyword>
<reference evidence="3" key="1">
    <citation type="submission" date="2015-09" db="EMBL/GenBank/DDBJ databases">
        <authorList>
            <person name="Rodrigo-Torres Lidia"/>
            <person name="Arahal R.David."/>
        </authorList>
    </citation>
    <scope>NUCLEOTIDE SEQUENCE [LARGE SCALE GENOMIC DNA]</scope>
    <source>
        <strain evidence="3">CECT 7735</strain>
    </source>
</reference>
<sequence>MLHEQLARLAREYVFERVKRFAGSEFANFVRHDISVEAKKRLIFLPYDLEVKASVGQSQWASVPWLDFFDPIVTDTATRGFYVVYLINADTEEIVLSLNQGTTEVYEEFGDNEEGRRILARRAIEMAERVADFSAHFDNTPIDLGSNSSLPKGYEAGHAFGRVYKANQIDPVLFYTDLENMLSAYRSLVDRGGRTPIDSMMDQSGSTDILETRKFVLSKRIERAKNVRLPVLERRGLKCEGCGLEPTKHYNYQGPIKNIPLDVHHAMPIRELSEGETRRYKIPDDFLVLCPTCHRVIHKQNDEADVEQLRDSVRFLFASKPR</sequence>
<gene>
    <name evidence="2" type="ORF">PH7735_01514</name>
</gene>
<keyword evidence="2" id="KW-0378">Hydrolase</keyword>
<dbReference type="GO" id="GO:0004519">
    <property type="term" value="F:endonuclease activity"/>
    <property type="evidence" value="ECO:0007669"/>
    <property type="project" value="UniProtKB-KW"/>
</dbReference>
<dbReference type="InterPro" id="IPR021961">
    <property type="entry name" value="McrB_DNA-bd"/>
</dbReference>
<dbReference type="AlphaFoldDB" id="A0A0P1I634"/>
<accession>A0A0P1I634</accession>
<dbReference type="Gene3D" id="3.30.920.90">
    <property type="match status" value="1"/>
</dbReference>
<keyword evidence="3" id="KW-1185">Reference proteome</keyword>
<organism evidence="2 3">
    <name type="scientific">Shimia thalassica</name>
    <dbReference type="NCBI Taxonomy" id="1715693"/>
    <lineage>
        <taxon>Bacteria</taxon>
        <taxon>Pseudomonadati</taxon>
        <taxon>Pseudomonadota</taxon>
        <taxon>Alphaproteobacteria</taxon>
        <taxon>Rhodobacterales</taxon>
        <taxon>Roseobacteraceae</taxon>
    </lineage>
</organism>
<dbReference type="EMBL" id="CYTW01000001">
    <property type="protein sequence ID" value="CUJ92712.1"/>
    <property type="molecule type" value="Genomic_DNA"/>
</dbReference>
<dbReference type="Pfam" id="PF12102">
    <property type="entry name" value="MrcB_N"/>
    <property type="match status" value="1"/>
</dbReference>